<keyword evidence="4" id="KW-1278">Translocase</keyword>
<dbReference type="InterPro" id="IPR003439">
    <property type="entry name" value="ABC_transporter-like_ATP-bd"/>
</dbReference>
<comment type="caution">
    <text evidence="6">The sequence shown here is derived from an EMBL/GenBank/DDBJ whole genome shotgun (WGS) entry which is preliminary data.</text>
</comment>
<dbReference type="InterPro" id="IPR017871">
    <property type="entry name" value="ABC_transporter-like_CS"/>
</dbReference>
<gene>
    <name evidence="6" type="ORF">NDR86_22760</name>
</gene>
<dbReference type="GO" id="GO:0005524">
    <property type="term" value="F:ATP binding"/>
    <property type="evidence" value="ECO:0007669"/>
    <property type="project" value="UniProtKB-KW"/>
</dbReference>
<keyword evidence="7" id="KW-1185">Reference proteome</keyword>
<keyword evidence="3 6" id="KW-0067">ATP-binding</keyword>
<dbReference type="SMART" id="SM00382">
    <property type="entry name" value="AAA"/>
    <property type="match status" value="1"/>
</dbReference>
<dbReference type="AlphaFoldDB" id="A0A9X2EDX3"/>
<proteinExistence type="predicted"/>
<organism evidence="6 7">
    <name type="scientific">Nocardia pulmonis</name>
    <dbReference type="NCBI Taxonomy" id="2951408"/>
    <lineage>
        <taxon>Bacteria</taxon>
        <taxon>Bacillati</taxon>
        <taxon>Actinomycetota</taxon>
        <taxon>Actinomycetes</taxon>
        <taxon>Mycobacteriales</taxon>
        <taxon>Nocardiaceae</taxon>
        <taxon>Nocardia</taxon>
    </lineage>
</organism>
<dbReference type="Gene3D" id="3.40.50.300">
    <property type="entry name" value="P-loop containing nucleotide triphosphate hydrolases"/>
    <property type="match status" value="1"/>
</dbReference>
<sequence length="219" mass="22927">MHSIVLERVGVSHGSVPVFAEIDATVPGGRCTAVVGPSGVGKTTLLRLLNRLGEPSSGRILLDGVPITEIDVLQLRRRVGLVPQHAVLLTDLVIDEVRVGRPELAEPQVAGLLTRVGLPEAFAHRRCAELSGGEAQRVCLARALAVEPEVLVLDEPTSALDEEAAAVIAELIRGHCRAGGAAVLVSHDSGFVGTVADDIWMLEGGRLSPLGATDGRNSQ</sequence>
<dbReference type="Proteomes" id="UP001139157">
    <property type="component" value="Unassembled WGS sequence"/>
</dbReference>
<evidence type="ECO:0000256" key="4">
    <source>
        <dbReference type="ARBA" id="ARBA00022967"/>
    </source>
</evidence>
<evidence type="ECO:0000256" key="1">
    <source>
        <dbReference type="ARBA" id="ARBA00022448"/>
    </source>
</evidence>
<evidence type="ECO:0000256" key="2">
    <source>
        <dbReference type="ARBA" id="ARBA00022741"/>
    </source>
</evidence>
<dbReference type="EMBL" id="JAMRXG010000010">
    <property type="protein sequence ID" value="MCM6776311.1"/>
    <property type="molecule type" value="Genomic_DNA"/>
</dbReference>
<dbReference type="Pfam" id="PF00005">
    <property type="entry name" value="ABC_tran"/>
    <property type="match status" value="1"/>
</dbReference>
<dbReference type="GO" id="GO:0016887">
    <property type="term" value="F:ATP hydrolysis activity"/>
    <property type="evidence" value="ECO:0007669"/>
    <property type="project" value="InterPro"/>
</dbReference>
<evidence type="ECO:0000259" key="5">
    <source>
        <dbReference type="PROSITE" id="PS50893"/>
    </source>
</evidence>
<dbReference type="PANTHER" id="PTHR43423:SF1">
    <property type="entry name" value="ABC TRANSPORTER I FAMILY MEMBER 17"/>
    <property type="match status" value="1"/>
</dbReference>
<keyword evidence="1" id="KW-0813">Transport</keyword>
<accession>A0A9X2EDX3</accession>
<name>A0A9X2EDX3_9NOCA</name>
<dbReference type="PROSITE" id="PS50893">
    <property type="entry name" value="ABC_TRANSPORTER_2"/>
    <property type="match status" value="1"/>
</dbReference>
<keyword evidence="2" id="KW-0547">Nucleotide-binding</keyword>
<protein>
    <submittedName>
        <fullName evidence="6">ATP-binding cassette domain-containing protein</fullName>
    </submittedName>
</protein>
<feature type="domain" description="ABC transporter" evidence="5">
    <location>
        <begin position="4"/>
        <end position="219"/>
    </location>
</feature>
<dbReference type="RefSeq" id="WP_251914622.1">
    <property type="nucleotide sequence ID" value="NZ_JAMRXG010000010.1"/>
</dbReference>
<reference evidence="6" key="1">
    <citation type="submission" date="2022-06" db="EMBL/GenBank/DDBJ databases">
        <title>Novel species in genus nocardia.</title>
        <authorList>
            <person name="Li F."/>
        </authorList>
    </citation>
    <scope>NUCLEOTIDE SEQUENCE</scope>
    <source>
        <strain evidence="6">CDC141</strain>
    </source>
</reference>
<evidence type="ECO:0000313" key="6">
    <source>
        <dbReference type="EMBL" id="MCM6776311.1"/>
    </source>
</evidence>
<evidence type="ECO:0000313" key="7">
    <source>
        <dbReference type="Proteomes" id="UP001139157"/>
    </source>
</evidence>
<dbReference type="InterPro" id="IPR003593">
    <property type="entry name" value="AAA+_ATPase"/>
</dbReference>
<evidence type="ECO:0000256" key="3">
    <source>
        <dbReference type="ARBA" id="ARBA00022840"/>
    </source>
</evidence>
<dbReference type="PROSITE" id="PS00211">
    <property type="entry name" value="ABC_TRANSPORTER_1"/>
    <property type="match status" value="1"/>
</dbReference>
<dbReference type="InterPro" id="IPR027417">
    <property type="entry name" value="P-loop_NTPase"/>
</dbReference>
<dbReference type="SUPFAM" id="SSF52540">
    <property type="entry name" value="P-loop containing nucleoside triphosphate hydrolases"/>
    <property type="match status" value="1"/>
</dbReference>
<dbReference type="PANTHER" id="PTHR43423">
    <property type="entry name" value="ABC TRANSPORTER I FAMILY MEMBER 17"/>
    <property type="match status" value="1"/>
</dbReference>